<evidence type="ECO:0000256" key="3">
    <source>
        <dbReference type="ARBA" id="ARBA00023002"/>
    </source>
</evidence>
<dbReference type="PANTHER" id="PTHR43884:SF20">
    <property type="entry name" value="ACYL-COA DEHYDROGENASE FADE28"/>
    <property type="match status" value="1"/>
</dbReference>
<evidence type="ECO:0000313" key="6">
    <source>
        <dbReference type="Proteomes" id="UP000451860"/>
    </source>
</evidence>
<dbReference type="InterPro" id="IPR009075">
    <property type="entry name" value="AcylCo_DH/oxidase_C"/>
</dbReference>
<comment type="caution">
    <text evidence="5">The sequence shown here is derived from an EMBL/GenBank/DDBJ whole genome shotgun (WGS) entry which is preliminary data.</text>
</comment>
<dbReference type="PANTHER" id="PTHR43884">
    <property type="entry name" value="ACYL-COA DEHYDROGENASE"/>
    <property type="match status" value="1"/>
</dbReference>
<dbReference type="Gene3D" id="1.20.140.10">
    <property type="entry name" value="Butyryl-CoA Dehydrogenase, subunit A, domain 3"/>
    <property type="match status" value="1"/>
</dbReference>
<dbReference type="InterPro" id="IPR036250">
    <property type="entry name" value="AcylCo_DH-like_C"/>
</dbReference>
<name>A0A7J5UUD4_9MICO</name>
<feature type="domain" description="Acyl-CoA dehydrogenase/oxidase C-terminal" evidence="4">
    <location>
        <begin position="176"/>
        <end position="285"/>
    </location>
</feature>
<organism evidence="5 6">
    <name type="scientific">Georgenia thermotolerans</name>
    <dbReference type="NCBI Taxonomy" id="527326"/>
    <lineage>
        <taxon>Bacteria</taxon>
        <taxon>Bacillati</taxon>
        <taxon>Actinomycetota</taxon>
        <taxon>Actinomycetes</taxon>
        <taxon>Micrococcales</taxon>
        <taxon>Bogoriellaceae</taxon>
        <taxon>Georgenia</taxon>
    </lineage>
</organism>
<keyword evidence="3" id="KW-0560">Oxidoreductase</keyword>
<dbReference type="RefSeq" id="WP_152202341.1">
    <property type="nucleotide sequence ID" value="NZ_VUKF01000013.1"/>
</dbReference>
<protein>
    <submittedName>
        <fullName evidence="5">Acyl-CoA dehydrogenase</fullName>
    </submittedName>
</protein>
<reference evidence="5 6" key="1">
    <citation type="submission" date="2019-10" db="EMBL/GenBank/DDBJ databases">
        <title>Georgenia wutianyii sp. nov. and Georgenia yuyongxinii sp. nov. isolated from plateau pika (Ochotona curzoniae) in the Qinghai-Tibet plateau of China.</title>
        <authorList>
            <person name="Tian Z."/>
        </authorList>
    </citation>
    <scope>NUCLEOTIDE SEQUENCE [LARGE SCALE GENOMIC DNA]</scope>
    <source>
        <strain evidence="5 6">DSM 21501</strain>
    </source>
</reference>
<keyword evidence="2" id="KW-0274">FAD</keyword>
<dbReference type="EMBL" id="WHJE01000003">
    <property type="protein sequence ID" value="KAE8765893.1"/>
    <property type="molecule type" value="Genomic_DNA"/>
</dbReference>
<proteinExistence type="predicted"/>
<dbReference type="SUPFAM" id="SSF47203">
    <property type="entry name" value="Acyl-CoA dehydrogenase C-terminal domain-like"/>
    <property type="match status" value="1"/>
</dbReference>
<keyword evidence="1" id="KW-0285">Flavoprotein</keyword>
<accession>A0A7J5UUD4</accession>
<dbReference type="AlphaFoldDB" id="A0A7J5UUD4"/>
<evidence type="ECO:0000256" key="1">
    <source>
        <dbReference type="ARBA" id="ARBA00022630"/>
    </source>
</evidence>
<evidence type="ECO:0000259" key="4">
    <source>
        <dbReference type="Pfam" id="PF00441"/>
    </source>
</evidence>
<dbReference type="Proteomes" id="UP000451860">
    <property type="component" value="Unassembled WGS sequence"/>
</dbReference>
<dbReference type="OrthoDB" id="7328575at2"/>
<evidence type="ECO:0000256" key="2">
    <source>
        <dbReference type="ARBA" id="ARBA00022827"/>
    </source>
</evidence>
<dbReference type="Pfam" id="PF00441">
    <property type="entry name" value="Acyl-CoA_dh_1"/>
    <property type="match status" value="1"/>
</dbReference>
<dbReference type="GO" id="GO:0003995">
    <property type="term" value="F:acyl-CoA dehydrogenase activity"/>
    <property type="evidence" value="ECO:0007669"/>
    <property type="project" value="TreeGrafter"/>
</dbReference>
<keyword evidence="6" id="KW-1185">Reference proteome</keyword>
<evidence type="ECO:0000313" key="5">
    <source>
        <dbReference type="EMBL" id="KAE8765893.1"/>
    </source>
</evidence>
<gene>
    <name evidence="5" type="ORF">GB883_01290</name>
</gene>
<sequence length="296" mass="30980">MITTTAGEIGELGAEAIRDVLDRATNGANIATFAEGAPPLAWADLADGGWDEIGIAEDEDGATLRDLVEVALAWGYSCVQLPLLPTILAKRHSAAARQADGPVTYALPSSLQPEDVSYVPFGQHEGIRVALGLGAGSDDLAAVPDGEADELALTMRGVVAPIRTTLSAVAAREVAVVLAAEAAGAARRLLDDAVAFAKEREQFGRPIGSFQAVKHHLANALIAVELAETAVIRASQEEDAAFRSAGFAVDRAVEAAEIAMQVHGGLGFTWEMGLHFYLRHMLMARELVTGLGANHA</sequence>